<proteinExistence type="predicted"/>
<evidence type="ECO:0000313" key="1">
    <source>
        <dbReference type="EMBL" id="VFU66014.1"/>
    </source>
</evidence>
<organism evidence="1">
    <name type="scientific">Salix viminalis</name>
    <name type="common">Common osier</name>
    <name type="synonym">Basket willow</name>
    <dbReference type="NCBI Taxonomy" id="40686"/>
    <lineage>
        <taxon>Eukaryota</taxon>
        <taxon>Viridiplantae</taxon>
        <taxon>Streptophyta</taxon>
        <taxon>Embryophyta</taxon>
        <taxon>Tracheophyta</taxon>
        <taxon>Spermatophyta</taxon>
        <taxon>Magnoliopsida</taxon>
        <taxon>eudicotyledons</taxon>
        <taxon>Gunneridae</taxon>
        <taxon>Pentapetalae</taxon>
        <taxon>rosids</taxon>
        <taxon>fabids</taxon>
        <taxon>Malpighiales</taxon>
        <taxon>Salicaceae</taxon>
        <taxon>Saliceae</taxon>
        <taxon>Salix</taxon>
    </lineage>
</organism>
<protein>
    <submittedName>
        <fullName evidence="1">Uncharacterized protein</fullName>
    </submittedName>
</protein>
<reference evidence="1" key="1">
    <citation type="submission" date="2019-03" db="EMBL/GenBank/DDBJ databases">
        <authorList>
            <person name="Mank J."/>
            <person name="Almeida P."/>
        </authorList>
    </citation>
    <scope>NUCLEOTIDE SEQUENCE</scope>
    <source>
        <strain evidence="1">78183</strain>
    </source>
</reference>
<sequence>MHLLSWIRKEFDSHSVLLFFFLLHYLFIDLSCHLQHLEVPYLHQERGQKCWEILVLFDIFLASSLQVRTEKTLTDWSIFLILIHKQGTDFCD</sequence>
<dbReference type="EMBL" id="CAADRP010002318">
    <property type="protein sequence ID" value="VFU66014.1"/>
    <property type="molecule type" value="Genomic_DNA"/>
</dbReference>
<name>A0A6N2NFV5_SALVM</name>
<accession>A0A6N2NFV5</accession>
<gene>
    <name evidence="1" type="ORF">SVIM_LOCUS509514</name>
</gene>
<dbReference type="AlphaFoldDB" id="A0A6N2NFV5"/>